<keyword evidence="2" id="KW-1185">Reference proteome</keyword>
<evidence type="ECO:0000313" key="2">
    <source>
        <dbReference type="Proteomes" id="UP000887540"/>
    </source>
</evidence>
<accession>A0A914ELR2</accession>
<dbReference type="Gene3D" id="6.10.280.100">
    <property type="match status" value="1"/>
</dbReference>
<evidence type="ECO:0000256" key="1">
    <source>
        <dbReference type="SAM" id="MobiDB-lite"/>
    </source>
</evidence>
<name>A0A914ELR2_9BILA</name>
<proteinExistence type="predicted"/>
<feature type="region of interest" description="Disordered" evidence="1">
    <location>
        <begin position="120"/>
        <end position="141"/>
    </location>
</feature>
<evidence type="ECO:0000313" key="3">
    <source>
        <dbReference type="WBParaSite" id="ACRNAN_scaffold9111.g24118.t1"/>
    </source>
</evidence>
<dbReference type="AlphaFoldDB" id="A0A914ELR2"/>
<dbReference type="Proteomes" id="UP000887540">
    <property type="component" value="Unplaced"/>
</dbReference>
<dbReference type="WBParaSite" id="ACRNAN_scaffold9111.g24118.t1">
    <property type="protein sequence ID" value="ACRNAN_scaffold9111.g24118.t1"/>
    <property type="gene ID" value="ACRNAN_scaffold9111.g24118"/>
</dbReference>
<protein>
    <submittedName>
        <fullName evidence="3">Uncharacterized protein</fullName>
    </submittedName>
</protein>
<feature type="region of interest" description="Disordered" evidence="1">
    <location>
        <begin position="28"/>
        <end position="50"/>
    </location>
</feature>
<reference evidence="3" key="1">
    <citation type="submission" date="2022-11" db="UniProtKB">
        <authorList>
            <consortium name="WormBaseParasite"/>
        </authorList>
    </citation>
    <scope>IDENTIFICATION</scope>
</reference>
<organism evidence="2 3">
    <name type="scientific">Acrobeloides nanus</name>
    <dbReference type="NCBI Taxonomy" id="290746"/>
    <lineage>
        <taxon>Eukaryota</taxon>
        <taxon>Metazoa</taxon>
        <taxon>Ecdysozoa</taxon>
        <taxon>Nematoda</taxon>
        <taxon>Chromadorea</taxon>
        <taxon>Rhabditida</taxon>
        <taxon>Tylenchina</taxon>
        <taxon>Cephalobomorpha</taxon>
        <taxon>Cephaloboidea</taxon>
        <taxon>Cephalobidae</taxon>
        <taxon>Acrobeloides</taxon>
    </lineage>
</organism>
<sequence length="185" mass="20194">MDPRIPKGIQEISADIVQEKPDVRVDDLDRMPSAFNPNIPSALQGIDDSGIDHQKGLLESAKDKITGTYEAVKEKASDLVYGHHEKSASEQIRDMGQATQKKIEDINEASKEYLESAGGKMKSAGEYLQEKSQSKESCGNASDAIKKYAEISADKVADMCEASKEYMNTAGGKMKDAGDYLQKKA</sequence>